<feature type="binding site" evidence="10">
    <location>
        <position position="198"/>
    </location>
    <ligand>
        <name>UDP-N-acetyl-alpha-D-glucosamine</name>
        <dbReference type="ChEBI" id="CHEBI:57705"/>
    </ligand>
</feature>
<keyword evidence="2 10" id="KW-0132">Cell division</keyword>
<name>A0A2S7UUP9_9GAMM</name>
<evidence type="ECO:0000313" key="13">
    <source>
        <dbReference type="EMBL" id="PQJ53469.1"/>
    </source>
</evidence>
<sequence>MNNNNTSKSAVIMAGGTGGHIFPGLALAKALTAEGWNVEWIGTADRMEADIVPKYNVPIHYIEVKGVRGNGIKRLVKAPFMLLKAFLQARKIFKQLKPNLVIGFGGYASGPGGIAAWSLGLPLIVHEQNAVAGMTNRWLAKIAKKTLLAFPNAKASLHAIDTEVVGNPVRADIADLNKIPKRELTAQDEIRILVIGGSLGARPLNQQLPEVFYQLHQQGLNINIHHQVGKGNKQSVTDEYVKAKQASASELVVTIDEFIDDMPSVLSWADLVICRAGALTVSELAASGNLGVFIPLPYAVDDHQTANANWLVAANAAVLMPQNEIKQKLVSTLTELINDPININKMQNNAKQQAILTTTDRMVELCQEMELSH</sequence>
<dbReference type="GO" id="GO:0051991">
    <property type="term" value="F:UDP-N-acetyl-D-glucosamine:N-acetylmuramoyl-L-alanyl-D-glutamyl-meso-2,6-diaminopimelyl-D-alanyl-D-alanine-diphosphoundecaprenol 4-beta-N-acetylglucosaminlytransferase activity"/>
    <property type="evidence" value="ECO:0007669"/>
    <property type="project" value="RHEA"/>
</dbReference>
<evidence type="ECO:0000256" key="4">
    <source>
        <dbReference type="ARBA" id="ARBA00022679"/>
    </source>
</evidence>
<feature type="binding site" evidence="10">
    <location>
        <position position="304"/>
    </location>
    <ligand>
        <name>UDP-N-acetyl-alpha-D-glucosamine</name>
        <dbReference type="ChEBI" id="CHEBI:57705"/>
    </ligand>
</feature>
<comment type="catalytic activity">
    <reaction evidence="10">
        <text>di-trans,octa-cis-undecaprenyl diphospho-N-acetyl-alpha-D-muramoyl-L-alanyl-D-glutamyl-meso-2,6-diaminopimeloyl-D-alanyl-D-alanine + UDP-N-acetyl-alpha-D-glucosamine = di-trans,octa-cis-undecaprenyl diphospho-[N-acetyl-alpha-D-glucosaminyl-(1-&gt;4)]-N-acetyl-alpha-D-muramoyl-L-alanyl-D-glutamyl-meso-2,6-diaminopimeloyl-D-alanyl-D-alanine + UDP + H(+)</text>
        <dbReference type="Rhea" id="RHEA:31227"/>
        <dbReference type="ChEBI" id="CHEBI:15378"/>
        <dbReference type="ChEBI" id="CHEBI:57705"/>
        <dbReference type="ChEBI" id="CHEBI:58223"/>
        <dbReference type="ChEBI" id="CHEBI:61387"/>
        <dbReference type="ChEBI" id="CHEBI:61388"/>
        <dbReference type="EC" id="2.4.1.227"/>
    </reaction>
</comment>
<keyword evidence="5 10" id="KW-0133">Cell shape</keyword>
<dbReference type="GO" id="GO:0071555">
    <property type="term" value="P:cell wall organization"/>
    <property type="evidence" value="ECO:0007669"/>
    <property type="project" value="UniProtKB-KW"/>
</dbReference>
<feature type="binding site" evidence="10">
    <location>
        <begin position="278"/>
        <end position="283"/>
    </location>
    <ligand>
        <name>UDP-N-acetyl-alpha-D-glucosamine</name>
        <dbReference type="ChEBI" id="CHEBI:57705"/>
    </ligand>
</feature>
<keyword evidence="4 10" id="KW-0808">Transferase</keyword>
<evidence type="ECO:0000256" key="6">
    <source>
        <dbReference type="ARBA" id="ARBA00022984"/>
    </source>
</evidence>
<evidence type="ECO:0000256" key="5">
    <source>
        <dbReference type="ARBA" id="ARBA00022960"/>
    </source>
</evidence>
<dbReference type="HAMAP" id="MF_00033">
    <property type="entry name" value="MurG"/>
    <property type="match status" value="1"/>
</dbReference>
<organism evidence="13 14">
    <name type="scientific">Psychrosphaera saromensis</name>
    <dbReference type="NCBI Taxonomy" id="716813"/>
    <lineage>
        <taxon>Bacteria</taxon>
        <taxon>Pseudomonadati</taxon>
        <taxon>Pseudomonadota</taxon>
        <taxon>Gammaproteobacteria</taxon>
        <taxon>Alteromonadales</taxon>
        <taxon>Pseudoalteromonadaceae</taxon>
        <taxon>Psychrosphaera</taxon>
    </lineage>
</organism>
<comment type="pathway">
    <text evidence="10">Cell wall biogenesis; peptidoglycan biosynthesis.</text>
</comment>
<keyword evidence="9 10" id="KW-0961">Cell wall biogenesis/degradation</keyword>
<dbReference type="AlphaFoldDB" id="A0A2S7UUP9"/>
<dbReference type="CDD" id="cd03785">
    <property type="entry name" value="GT28_MurG"/>
    <property type="match status" value="1"/>
</dbReference>
<evidence type="ECO:0000256" key="8">
    <source>
        <dbReference type="ARBA" id="ARBA00023306"/>
    </source>
</evidence>
<keyword evidence="1 10" id="KW-1003">Cell membrane</keyword>
<dbReference type="Proteomes" id="UP000239007">
    <property type="component" value="Unassembled WGS sequence"/>
</dbReference>
<comment type="similarity">
    <text evidence="10">Belongs to the glycosyltransferase 28 family. MurG subfamily.</text>
</comment>
<dbReference type="GO" id="GO:0009252">
    <property type="term" value="P:peptidoglycan biosynthetic process"/>
    <property type="evidence" value="ECO:0007669"/>
    <property type="project" value="UniProtKB-UniRule"/>
</dbReference>
<feature type="domain" description="Glycosyl transferase family 28 C-terminal" evidence="12">
    <location>
        <begin position="192"/>
        <end position="353"/>
    </location>
</feature>
<dbReference type="GO" id="GO:0051301">
    <property type="term" value="P:cell division"/>
    <property type="evidence" value="ECO:0007669"/>
    <property type="project" value="UniProtKB-KW"/>
</dbReference>
<dbReference type="OrthoDB" id="9808936at2"/>
<feature type="binding site" evidence="10">
    <location>
        <begin position="17"/>
        <end position="19"/>
    </location>
    <ligand>
        <name>UDP-N-acetyl-alpha-D-glucosamine</name>
        <dbReference type="ChEBI" id="CHEBI:57705"/>
    </ligand>
</feature>
<dbReference type="Pfam" id="PF04101">
    <property type="entry name" value="Glyco_tran_28_C"/>
    <property type="match status" value="1"/>
</dbReference>
<dbReference type="PANTHER" id="PTHR21015">
    <property type="entry name" value="UDP-N-ACETYLGLUCOSAMINE--N-ACETYLMURAMYL-(PENTAPEPTIDE) PYROPHOSPHORYL-UNDECAPRENOL N-ACETYLGLUCOSAMINE TRANSFERASE 1"/>
    <property type="match status" value="1"/>
</dbReference>
<keyword evidence="14" id="KW-1185">Reference proteome</keyword>
<accession>A0A2S7UUP9</accession>
<keyword evidence="3 10" id="KW-0328">Glycosyltransferase</keyword>
<feature type="binding site" evidence="10">
    <location>
        <position position="170"/>
    </location>
    <ligand>
        <name>UDP-N-acetyl-alpha-D-glucosamine</name>
        <dbReference type="ChEBI" id="CHEBI:57705"/>
    </ligand>
</feature>
<dbReference type="Pfam" id="PF03033">
    <property type="entry name" value="Glyco_transf_28"/>
    <property type="match status" value="1"/>
</dbReference>
<dbReference type="PANTHER" id="PTHR21015:SF22">
    <property type="entry name" value="GLYCOSYLTRANSFERASE"/>
    <property type="match status" value="1"/>
</dbReference>
<reference evidence="13 14" key="1">
    <citation type="submission" date="2016-12" db="EMBL/GenBank/DDBJ databases">
        <title>Diversity of luminous bacteria.</title>
        <authorList>
            <person name="Yoshizawa S."/>
            <person name="Kogure K."/>
        </authorList>
    </citation>
    <scope>NUCLEOTIDE SEQUENCE [LARGE SCALE GENOMIC DNA]</scope>
    <source>
        <strain evidence="13 14">SA4-48</strain>
    </source>
</reference>
<dbReference type="NCBIfam" id="TIGR01133">
    <property type="entry name" value="murG"/>
    <property type="match status" value="1"/>
</dbReference>
<dbReference type="RefSeq" id="WP_105051956.1">
    <property type="nucleotide sequence ID" value="NZ_BMYG01000003.1"/>
</dbReference>
<evidence type="ECO:0000256" key="1">
    <source>
        <dbReference type="ARBA" id="ARBA00022475"/>
    </source>
</evidence>
<feature type="domain" description="Glycosyltransferase family 28 N-terminal" evidence="11">
    <location>
        <begin position="11"/>
        <end position="146"/>
    </location>
</feature>
<dbReference type="EMBL" id="MSCH01000003">
    <property type="protein sequence ID" value="PQJ53469.1"/>
    <property type="molecule type" value="Genomic_DNA"/>
</dbReference>
<keyword evidence="6 10" id="KW-0573">Peptidoglycan synthesis</keyword>
<dbReference type="UniPathway" id="UPA00219"/>
<keyword evidence="7 10" id="KW-0472">Membrane</keyword>
<dbReference type="GO" id="GO:0050511">
    <property type="term" value="F:undecaprenyldiphospho-muramoylpentapeptide beta-N-acetylglucosaminyltransferase activity"/>
    <property type="evidence" value="ECO:0007669"/>
    <property type="project" value="UniProtKB-UniRule"/>
</dbReference>
<feature type="binding site" evidence="10">
    <location>
        <position position="129"/>
    </location>
    <ligand>
        <name>UDP-N-acetyl-alpha-D-glucosamine</name>
        <dbReference type="ChEBI" id="CHEBI:57705"/>
    </ligand>
</feature>
<dbReference type="EC" id="2.4.1.227" evidence="10"/>
<gene>
    <name evidence="10" type="primary">murG</name>
    <name evidence="13" type="ORF">BTO11_07180</name>
</gene>
<comment type="caution">
    <text evidence="13">The sequence shown here is derived from an EMBL/GenBank/DDBJ whole genome shotgun (WGS) entry which is preliminary data.</text>
</comment>
<evidence type="ECO:0000256" key="10">
    <source>
        <dbReference type="HAMAP-Rule" id="MF_00033"/>
    </source>
</evidence>
<dbReference type="InterPro" id="IPR004276">
    <property type="entry name" value="GlycoTrans_28_N"/>
</dbReference>
<evidence type="ECO:0000256" key="2">
    <source>
        <dbReference type="ARBA" id="ARBA00022618"/>
    </source>
</evidence>
<keyword evidence="8 10" id="KW-0131">Cell cycle</keyword>
<evidence type="ECO:0000256" key="9">
    <source>
        <dbReference type="ARBA" id="ARBA00023316"/>
    </source>
</evidence>
<dbReference type="SUPFAM" id="SSF53756">
    <property type="entry name" value="UDP-Glycosyltransferase/glycogen phosphorylase"/>
    <property type="match status" value="1"/>
</dbReference>
<dbReference type="GO" id="GO:0005886">
    <property type="term" value="C:plasma membrane"/>
    <property type="evidence" value="ECO:0007669"/>
    <property type="project" value="UniProtKB-SubCell"/>
</dbReference>
<comment type="function">
    <text evidence="10">Cell wall formation. Catalyzes the transfer of a GlcNAc subunit on undecaprenyl-pyrophosphoryl-MurNAc-pentapeptide (lipid intermediate I) to form undecaprenyl-pyrophosphoryl-MurNAc-(pentapeptide)GlcNAc (lipid intermediate II).</text>
</comment>
<dbReference type="InterPro" id="IPR006009">
    <property type="entry name" value="GlcNAc_MurG"/>
</dbReference>
<evidence type="ECO:0000259" key="11">
    <source>
        <dbReference type="Pfam" id="PF03033"/>
    </source>
</evidence>
<evidence type="ECO:0000259" key="12">
    <source>
        <dbReference type="Pfam" id="PF04101"/>
    </source>
</evidence>
<protein>
    <recommendedName>
        <fullName evidence="10">UDP-N-acetylglucosamine--N-acetylmuramyl-(pentapeptide) pyrophosphoryl-undecaprenol N-acetylglucosamine transferase</fullName>
        <ecNumber evidence="10">2.4.1.227</ecNumber>
    </recommendedName>
    <alternativeName>
        <fullName evidence="10">Undecaprenyl-PP-MurNAc-pentapeptide-UDPGlcNAc GlcNAc transferase</fullName>
    </alternativeName>
</protein>
<evidence type="ECO:0000256" key="3">
    <source>
        <dbReference type="ARBA" id="ARBA00022676"/>
    </source>
</evidence>
<dbReference type="GO" id="GO:0008360">
    <property type="term" value="P:regulation of cell shape"/>
    <property type="evidence" value="ECO:0007669"/>
    <property type="project" value="UniProtKB-KW"/>
</dbReference>
<dbReference type="GO" id="GO:0005975">
    <property type="term" value="P:carbohydrate metabolic process"/>
    <property type="evidence" value="ECO:0007669"/>
    <property type="project" value="InterPro"/>
</dbReference>
<dbReference type="InterPro" id="IPR007235">
    <property type="entry name" value="Glyco_trans_28_C"/>
</dbReference>
<evidence type="ECO:0000256" key="7">
    <source>
        <dbReference type="ARBA" id="ARBA00023136"/>
    </source>
</evidence>
<feature type="binding site" evidence="10">
    <location>
        <position position="259"/>
    </location>
    <ligand>
        <name>UDP-N-acetyl-alpha-D-glucosamine</name>
        <dbReference type="ChEBI" id="CHEBI:57705"/>
    </ligand>
</feature>
<dbReference type="Gene3D" id="3.40.50.2000">
    <property type="entry name" value="Glycogen Phosphorylase B"/>
    <property type="match status" value="2"/>
</dbReference>
<comment type="subcellular location">
    <subcellularLocation>
        <location evidence="10">Cell membrane</location>
        <topology evidence="10">Peripheral membrane protein</topology>
        <orientation evidence="10">Cytoplasmic side</orientation>
    </subcellularLocation>
</comment>
<proteinExistence type="inferred from homology"/>
<evidence type="ECO:0000313" key="14">
    <source>
        <dbReference type="Proteomes" id="UP000239007"/>
    </source>
</evidence>